<evidence type="ECO:0000313" key="3">
    <source>
        <dbReference type="EMBL" id="KAK8865381.1"/>
    </source>
</evidence>
<protein>
    <recommendedName>
        <fullName evidence="5">DUF3447 domain-containing protein</fullName>
    </recommendedName>
</protein>
<organism evidence="2 4">
    <name type="scientific">Tritrichomonas musculus</name>
    <dbReference type="NCBI Taxonomy" id="1915356"/>
    <lineage>
        <taxon>Eukaryota</taxon>
        <taxon>Metamonada</taxon>
        <taxon>Parabasalia</taxon>
        <taxon>Tritrichomonadida</taxon>
        <taxon>Tritrichomonadidae</taxon>
        <taxon>Tritrichomonas</taxon>
    </lineage>
</organism>
<dbReference type="EMBL" id="JAPFFF010000016">
    <property type="protein sequence ID" value="KAK8865374.1"/>
    <property type="molecule type" value="Genomic_DNA"/>
</dbReference>
<evidence type="ECO:0000256" key="1">
    <source>
        <dbReference type="SAM" id="Phobius"/>
    </source>
</evidence>
<proteinExistence type="predicted"/>
<evidence type="ECO:0008006" key="5">
    <source>
        <dbReference type="Google" id="ProtNLM"/>
    </source>
</evidence>
<reference evidence="2 4" key="1">
    <citation type="submission" date="2024-04" db="EMBL/GenBank/DDBJ databases">
        <title>Tritrichomonas musculus Genome.</title>
        <authorList>
            <person name="Alves-Ferreira E."/>
            <person name="Grigg M."/>
            <person name="Lorenzi H."/>
            <person name="Galac M."/>
        </authorList>
    </citation>
    <scope>NUCLEOTIDE SEQUENCE [LARGE SCALE GENOMIC DNA]</scope>
    <source>
        <strain evidence="2 4">EAF2021</strain>
    </source>
</reference>
<accession>A0ABR2INL1</accession>
<keyword evidence="1" id="KW-0472">Membrane</keyword>
<keyword evidence="1" id="KW-0812">Transmembrane</keyword>
<dbReference type="PANTHER" id="PTHR24159:SF5">
    <property type="entry name" value="ANK_REP_REGION DOMAIN-CONTAINING PROTEIN"/>
    <property type="match status" value="1"/>
</dbReference>
<evidence type="ECO:0000313" key="2">
    <source>
        <dbReference type="EMBL" id="KAK8865374.1"/>
    </source>
</evidence>
<dbReference type="PANTHER" id="PTHR24159">
    <property type="match status" value="1"/>
</dbReference>
<gene>
    <name evidence="2" type="ORF">M9Y10_010917</name>
    <name evidence="3" type="ORF">M9Y10_010925</name>
</gene>
<keyword evidence="4" id="KW-1185">Reference proteome</keyword>
<feature type="transmembrane region" description="Helical" evidence="1">
    <location>
        <begin position="348"/>
        <end position="365"/>
    </location>
</feature>
<dbReference type="EMBL" id="JAPFFF010000016">
    <property type="protein sequence ID" value="KAK8865381.1"/>
    <property type="molecule type" value="Genomic_DNA"/>
</dbReference>
<evidence type="ECO:0000313" key="4">
    <source>
        <dbReference type="Proteomes" id="UP001470230"/>
    </source>
</evidence>
<sequence length="366" mass="43459">MNIQEYLNQWKTIQVSLLQFIDTEDNKEDEFNKLIKVLSNFGIASKKTELKLFLHLLCQISRYHHRLPDFFDKIEQIIKYYAKDISMAINKTELFNVFKNSPKVLLFLYNQQMVTINQARNRVYFYHEKLQNGTKEEKKWILENINKSYIENNEEKRQKGENDLYICELIRNDSVNDFIIYVNKNAINLKSQINPSYYETHSFLSEKEPSLIEYAVFFGSIEIFNYLKLNDVPLTPSLLYYAIHSNSDVMIHTLINDDVKPLDDNYGALYKEAIKCHHNETANFIGDYFLKDKDEFESNHFQSFVKFYNFSFINENLINNKELFGLLCCTDYISLVDHFLNTFKDIDVNAIIILGLCFLIEFFLLF</sequence>
<keyword evidence="1" id="KW-1133">Transmembrane helix</keyword>
<name>A0ABR2INL1_9EUKA</name>
<dbReference type="Proteomes" id="UP001470230">
    <property type="component" value="Unassembled WGS sequence"/>
</dbReference>
<comment type="caution">
    <text evidence="2">The sequence shown here is derived from an EMBL/GenBank/DDBJ whole genome shotgun (WGS) entry which is preliminary data.</text>
</comment>